<accession>A0ABT6U8E8</accession>
<gene>
    <name evidence="2" type="ORF">ODY93_03530</name>
</gene>
<evidence type="ECO:0000313" key="2">
    <source>
        <dbReference type="EMBL" id="MDI5830626.1"/>
    </source>
</evidence>
<organism evidence="2 3">
    <name type="scientific">Shewanella xiamenensis</name>
    <dbReference type="NCBI Taxonomy" id="332186"/>
    <lineage>
        <taxon>Bacteria</taxon>
        <taxon>Pseudomonadati</taxon>
        <taxon>Pseudomonadota</taxon>
        <taxon>Gammaproteobacteria</taxon>
        <taxon>Alteromonadales</taxon>
        <taxon>Shewanellaceae</taxon>
        <taxon>Shewanella</taxon>
    </lineage>
</organism>
<feature type="transmembrane region" description="Helical" evidence="1">
    <location>
        <begin position="75"/>
        <end position="97"/>
    </location>
</feature>
<keyword evidence="1" id="KW-0472">Membrane</keyword>
<proteinExistence type="predicted"/>
<evidence type="ECO:0000256" key="1">
    <source>
        <dbReference type="SAM" id="Phobius"/>
    </source>
</evidence>
<name>A0ABT6U8E8_9GAMM</name>
<keyword evidence="1" id="KW-1133">Transmembrane helix</keyword>
<keyword evidence="1" id="KW-0812">Transmembrane</keyword>
<evidence type="ECO:0000313" key="3">
    <source>
        <dbReference type="Proteomes" id="UP001159075"/>
    </source>
</evidence>
<comment type="caution">
    <text evidence="2">The sequence shown here is derived from an EMBL/GenBank/DDBJ whole genome shotgun (WGS) entry which is preliminary data.</text>
</comment>
<evidence type="ECO:0008006" key="4">
    <source>
        <dbReference type="Google" id="ProtNLM"/>
    </source>
</evidence>
<keyword evidence="3" id="KW-1185">Reference proteome</keyword>
<reference evidence="2 3" key="1">
    <citation type="submission" date="2022-09" db="EMBL/GenBank/DDBJ databases">
        <title>The outer-membrane cytochrome OmcA is essential for infection of Shewanella oneidensis by a zebrafish-associated bacteriophage.</title>
        <authorList>
            <person name="Grenfell A.W."/>
            <person name="Intile P."/>
            <person name="Mcfarlane J."/>
            <person name="Leung D."/>
            <person name="Abdalla K."/>
            <person name="Wold M."/>
            <person name="Kees E."/>
            <person name="Gralnick J."/>
        </authorList>
    </citation>
    <scope>NUCLEOTIDE SEQUENCE [LARGE SCALE GENOMIC DNA]</scope>
    <source>
        <strain evidence="2 3">NF-5</strain>
    </source>
</reference>
<protein>
    <recommendedName>
        <fullName evidence="4">Amino acid transporter</fullName>
    </recommendedName>
</protein>
<dbReference type="EMBL" id="JAOTLW010000003">
    <property type="protein sequence ID" value="MDI5830626.1"/>
    <property type="molecule type" value="Genomic_DNA"/>
</dbReference>
<dbReference type="RefSeq" id="WP_282678985.1">
    <property type="nucleotide sequence ID" value="NZ_JAOTLW010000003.1"/>
</dbReference>
<dbReference type="Proteomes" id="UP001159075">
    <property type="component" value="Unassembled WGS sequence"/>
</dbReference>
<sequence length="99" mass="11014">MKQRSPNPSFNQYGTVTGQCLPMLITEELKVFDNQAILLWSLVFGLFGLGFFTYGKRQAAPIPLAVGLTLMIYPYFVTNLALLIAIGIALIALPYFVRI</sequence>
<feature type="transmembrane region" description="Helical" evidence="1">
    <location>
        <begin position="37"/>
        <end position="55"/>
    </location>
</feature>